<name>L1JPT9_GUITC</name>
<sequence length="100" mass="11169">MSSHIHVVELLTDKFLKSWSGFECRERRVYLQVGNVEEEKMNIGTHQILRVPSSRVPSVGVKSLGSIQHSPDLLGDEEIIVPGRQDSQSHVHLTVSGMHA</sequence>
<organism evidence="1">
    <name type="scientific">Guillardia theta (strain CCMP2712)</name>
    <name type="common">Cryptophyte</name>
    <dbReference type="NCBI Taxonomy" id="905079"/>
    <lineage>
        <taxon>Eukaryota</taxon>
        <taxon>Cryptophyceae</taxon>
        <taxon>Pyrenomonadales</taxon>
        <taxon>Geminigeraceae</taxon>
        <taxon>Guillardia</taxon>
    </lineage>
</organism>
<dbReference type="PaxDb" id="55529-EKX50611"/>
<evidence type="ECO:0000313" key="3">
    <source>
        <dbReference type="Proteomes" id="UP000011087"/>
    </source>
</evidence>
<dbReference type="EnsemblProtists" id="EKX50611">
    <property type="protein sequence ID" value="EKX50611"/>
    <property type="gene ID" value="GUITHDRAFT_151199"/>
</dbReference>
<evidence type="ECO:0000313" key="1">
    <source>
        <dbReference type="EMBL" id="EKX50611.1"/>
    </source>
</evidence>
<dbReference type="KEGG" id="gtt:GUITHDRAFT_151199"/>
<dbReference type="HOGENOM" id="CLU_2311525_0_0_1"/>
<gene>
    <name evidence="1" type="ORF">GUITHDRAFT_151199</name>
</gene>
<reference evidence="3" key="2">
    <citation type="submission" date="2012-11" db="EMBL/GenBank/DDBJ databases">
        <authorList>
            <person name="Kuo A."/>
            <person name="Curtis B.A."/>
            <person name="Tanifuji G."/>
            <person name="Burki F."/>
            <person name="Gruber A."/>
            <person name="Irimia M."/>
            <person name="Maruyama S."/>
            <person name="Arias M.C."/>
            <person name="Ball S.G."/>
            <person name="Gile G.H."/>
            <person name="Hirakawa Y."/>
            <person name="Hopkins J.F."/>
            <person name="Rensing S.A."/>
            <person name="Schmutz J."/>
            <person name="Symeonidi A."/>
            <person name="Elias M."/>
            <person name="Eveleigh R.J."/>
            <person name="Herman E.K."/>
            <person name="Klute M.J."/>
            <person name="Nakayama T."/>
            <person name="Obornik M."/>
            <person name="Reyes-Prieto A."/>
            <person name="Armbrust E.V."/>
            <person name="Aves S.J."/>
            <person name="Beiko R.G."/>
            <person name="Coutinho P."/>
            <person name="Dacks J.B."/>
            <person name="Durnford D.G."/>
            <person name="Fast N.M."/>
            <person name="Green B.R."/>
            <person name="Grisdale C."/>
            <person name="Hempe F."/>
            <person name="Henrissat B."/>
            <person name="Hoppner M.P."/>
            <person name="Ishida K.-I."/>
            <person name="Kim E."/>
            <person name="Koreny L."/>
            <person name="Kroth P.G."/>
            <person name="Liu Y."/>
            <person name="Malik S.-B."/>
            <person name="Maier U.G."/>
            <person name="McRose D."/>
            <person name="Mock T."/>
            <person name="Neilson J.A."/>
            <person name="Onodera N.T."/>
            <person name="Poole A.M."/>
            <person name="Pritham E.J."/>
            <person name="Richards T.A."/>
            <person name="Rocap G."/>
            <person name="Roy S.W."/>
            <person name="Sarai C."/>
            <person name="Schaack S."/>
            <person name="Shirato S."/>
            <person name="Slamovits C.H."/>
            <person name="Spencer D.F."/>
            <person name="Suzuki S."/>
            <person name="Worden A.Z."/>
            <person name="Zauner S."/>
            <person name="Barry K."/>
            <person name="Bell C."/>
            <person name="Bharti A.K."/>
            <person name="Crow J.A."/>
            <person name="Grimwood J."/>
            <person name="Kramer R."/>
            <person name="Lindquist E."/>
            <person name="Lucas S."/>
            <person name="Salamov A."/>
            <person name="McFadden G.I."/>
            <person name="Lane C.E."/>
            <person name="Keeling P.J."/>
            <person name="Gray M.W."/>
            <person name="Grigoriev I.V."/>
            <person name="Archibald J.M."/>
        </authorList>
    </citation>
    <scope>NUCLEOTIDE SEQUENCE</scope>
    <source>
        <strain evidence="3">CCMP2712</strain>
    </source>
</reference>
<protein>
    <submittedName>
        <fullName evidence="1 2">Uncharacterized protein</fullName>
    </submittedName>
</protein>
<proteinExistence type="predicted"/>
<dbReference type="Proteomes" id="UP000011087">
    <property type="component" value="Unassembled WGS sequence"/>
</dbReference>
<dbReference type="RefSeq" id="XP_005837591.1">
    <property type="nucleotide sequence ID" value="XM_005837534.1"/>
</dbReference>
<dbReference type="GeneID" id="17307262"/>
<reference evidence="2" key="3">
    <citation type="submission" date="2015-06" db="UniProtKB">
        <authorList>
            <consortium name="EnsemblProtists"/>
        </authorList>
    </citation>
    <scope>IDENTIFICATION</scope>
</reference>
<evidence type="ECO:0000313" key="2">
    <source>
        <dbReference type="EnsemblProtists" id="EKX50611"/>
    </source>
</evidence>
<accession>L1JPT9</accession>
<dbReference type="EMBL" id="JH992978">
    <property type="protein sequence ID" value="EKX50611.1"/>
    <property type="molecule type" value="Genomic_DNA"/>
</dbReference>
<keyword evidence="3" id="KW-1185">Reference proteome</keyword>
<dbReference type="AlphaFoldDB" id="L1JPT9"/>
<reference evidence="1 3" key="1">
    <citation type="journal article" date="2012" name="Nature">
        <title>Algal genomes reveal evolutionary mosaicism and the fate of nucleomorphs.</title>
        <authorList>
            <consortium name="DOE Joint Genome Institute"/>
            <person name="Curtis B.A."/>
            <person name="Tanifuji G."/>
            <person name="Burki F."/>
            <person name="Gruber A."/>
            <person name="Irimia M."/>
            <person name="Maruyama S."/>
            <person name="Arias M.C."/>
            <person name="Ball S.G."/>
            <person name="Gile G.H."/>
            <person name="Hirakawa Y."/>
            <person name="Hopkins J.F."/>
            <person name="Kuo A."/>
            <person name="Rensing S.A."/>
            <person name="Schmutz J."/>
            <person name="Symeonidi A."/>
            <person name="Elias M."/>
            <person name="Eveleigh R.J."/>
            <person name="Herman E.K."/>
            <person name="Klute M.J."/>
            <person name="Nakayama T."/>
            <person name="Obornik M."/>
            <person name="Reyes-Prieto A."/>
            <person name="Armbrust E.V."/>
            <person name="Aves S.J."/>
            <person name="Beiko R.G."/>
            <person name="Coutinho P."/>
            <person name="Dacks J.B."/>
            <person name="Durnford D.G."/>
            <person name="Fast N.M."/>
            <person name="Green B.R."/>
            <person name="Grisdale C.J."/>
            <person name="Hempel F."/>
            <person name="Henrissat B."/>
            <person name="Hoppner M.P."/>
            <person name="Ishida K."/>
            <person name="Kim E."/>
            <person name="Koreny L."/>
            <person name="Kroth P.G."/>
            <person name="Liu Y."/>
            <person name="Malik S.B."/>
            <person name="Maier U.G."/>
            <person name="McRose D."/>
            <person name="Mock T."/>
            <person name="Neilson J.A."/>
            <person name="Onodera N.T."/>
            <person name="Poole A.M."/>
            <person name="Pritham E.J."/>
            <person name="Richards T.A."/>
            <person name="Rocap G."/>
            <person name="Roy S.W."/>
            <person name="Sarai C."/>
            <person name="Schaack S."/>
            <person name="Shirato S."/>
            <person name="Slamovits C.H."/>
            <person name="Spencer D.F."/>
            <person name="Suzuki S."/>
            <person name="Worden A.Z."/>
            <person name="Zauner S."/>
            <person name="Barry K."/>
            <person name="Bell C."/>
            <person name="Bharti A.K."/>
            <person name="Crow J.A."/>
            <person name="Grimwood J."/>
            <person name="Kramer R."/>
            <person name="Lindquist E."/>
            <person name="Lucas S."/>
            <person name="Salamov A."/>
            <person name="McFadden G.I."/>
            <person name="Lane C.E."/>
            <person name="Keeling P.J."/>
            <person name="Gray M.W."/>
            <person name="Grigoriev I.V."/>
            <person name="Archibald J.M."/>
        </authorList>
    </citation>
    <scope>NUCLEOTIDE SEQUENCE</scope>
    <source>
        <strain evidence="1 3">CCMP2712</strain>
    </source>
</reference>